<dbReference type="PANTHER" id="PTHR38471:SF2">
    <property type="entry name" value="FOUR HELIX BUNDLE PROTEIN"/>
    <property type="match status" value="1"/>
</dbReference>
<protein>
    <submittedName>
        <fullName evidence="1">Four helix bundle protein</fullName>
    </submittedName>
</protein>
<dbReference type="AlphaFoldDB" id="A0A1T5FXM5"/>
<dbReference type="RefSeq" id="WP_079667610.1">
    <property type="nucleotide sequence ID" value="NZ_FUYZ01000008.1"/>
</dbReference>
<sequence>MTKNFEEFPVYQKSLDLVQKIFEYVKNDSFKNEFEFVNQIKRAGISVANNIAEGSEYNSNRQFIRFLKISKGSCGEVRNMIFISKKVGLDDENIGDEILVLSKEVSSNLSNFIKYLSQNIEKRNL</sequence>
<dbReference type="Proteomes" id="UP000191112">
    <property type="component" value="Unassembled WGS sequence"/>
</dbReference>
<name>A0A1T5FXM5_9FLAO</name>
<dbReference type="PANTHER" id="PTHR38471">
    <property type="entry name" value="FOUR HELIX BUNDLE PROTEIN"/>
    <property type="match status" value="1"/>
</dbReference>
<dbReference type="Pfam" id="PF05635">
    <property type="entry name" value="23S_rRNA_IVP"/>
    <property type="match status" value="1"/>
</dbReference>
<proteinExistence type="predicted"/>
<gene>
    <name evidence="1" type="ORF">SAMN05660477_02414</name>
</gene>
<accession>A0A1T5FXM5</accession>
<dbReference type="SUPFAM" id="SSF158446">
    <property type="entry name" value="IVS-encoded protein-like"/>
    <property type="match status" value="1"/>
</dbReference>
<dbReference type="InterPro" id="IPR012657">
    <property type="entry name" value="23S_rRNA-intervening_sequence"/>
</dbReference>
<dbReference type="STRING" id="619805.SAMN05660477_02414"/>
<reference evidence="1 2" key="1">
    <citation type="submission" date="2017-02" db="EMBL/GenBank/DDBJ databases">
        <authorList>
            <person name="Peterson S.W."/>
        </authorList>
    </citation>
    <scope>NUCLEOTIDE SEQUENCE [LARGE SCALE GENOMIC DNA]</scope>
    <source>
        <strain evidence="1 2">DSM 22323</strain>
    </source>
</reference>
<dbReference type="InterPro" id="IPR036583">
    <property type="entry name" value="23S_rRNA_IVS_sf"/>
</dbReference>
<dbReference type="OrthoDB" id="9811959at2"/>
<dbReference type="CDD" id="cd16377">
    <property type="entry name" value="23S_rRNA_IVP_like"/>
    <property type="match status" value="1"/>
</dbReference>
<dbReference type="Gene3D" id="1.20.1440.60">
    <property type="entry name" value="23S rRNA-intervening sequence"/>
    <property type="match status" value="1"/>
</dbReference>
<dbReference type="NCBIfam" id="TIGR02436">
    <property type="entry name" value="four helix bundle protein"/>
    <property type="match status" value="1"/>
</dbReference>
<evidence type="ECO:0000313" key="2">
    <source>
        <dbReference type="Proteomes" id="UP000191112"/>
    </source>
</evidence>
<evidence type="ECO:0000313" key="1">
    <source>
        <dbReference type="EMBL" id="SKC00965.1"/>
    </source>
</evidence>
<dbReference type="EMBL" id="FUYZ01000008">
    <property type="protein sequence ID" value="SKC00965.1"/>
    <property type="molecule type" value="Genomic_DNA"/>
</dbReference>
<keyword evidence="2" id="KW-1185">Reference proteome</keyword>
<organism evidence="1 2">
    <name type="scientific">Soonwooa buanensis</name>
    <dbReference type="NCBI Taxonomy" id="619805"/>
    <lineage>
        <taxon>Bacteria</taxon>
        <taxon>Pseudomonadati</taxon>
        <taxon>Bacteroidota</taxon>
        <taxon>Flavobacteriia</taxon>
        <taxon>Flavobacteriales</taxon>
        <taxon>Weeksellaceae</taxon>
        <taxon>Chryseobacterium group</taxon>
        <taxon>Soonwooa</taxon>
    </lineage>
</organism>